<protein>
    <submittedName>
        <fullName evidence="1">Uncharacterized protein</fullName>
    </submittedName>
</protein>
<dbReference type="Proteomes" id="UP001419268">
    <property type="component" value="Unassembled WGS sequence"/>
</dbReference>
<comment type="caution">
    <text evidence="1">The sequence shown here is derived from an EMBL/GenBank/DDBJ whole genome shotgun (WGS) entry which is preliminary data.</text>
</comment>
<organism evidence="1 2">
    <name type="scientific">Stephania cephalantha</name>
    <dbReference type="NCBI Taxonomy" id="152367"/>
    <lineage>
        <taxon>Eukaryota</taxon>
        <taxon>Viridiplantae</taxon>
        <taxon>Streptophyta</taxon>
        <taxon>Embryophyta</taxon>
        <taxon>Tracheophyta</taxon>
        <taxon>Spermatophyta</taxon>
        <taxon>Magnoliopsida</taxon>
        <taxon>Ranunculales</taxon>
        <taxon>Menispermaceae</taxon>
        <taxon>Menispermoideae</taxon>
        <taxon>Cissampelideae</taxon>
        <taxon>Stephania</taxon>
    </lineage>
</organism>
<name>A0AAP0EGJ7_9MAGN</name>
<dbReference type="AlphaFoldDB" id="A0AAP0EGJ7"/>
<reference evidence="1 2" key="1">
    <citation type="submission" date="2024-01" db="EMBL/GenBank/DDBJ databases">
        <title>Genome assemblies of Stephania.</title>
        <authorList>
            <person name="Yang L."/>
        </authorList>
    </citation>
    <scope>NUCLEOTIDE SEQUENCE [LARGE SCALE GENOMIC DNA]</scope>
    <source>
        <strain evidence="1">JXDWG</strain>
        <tissue evidence="1">Leaf</tissue>
    </source>
</reference>
<dbReference type="EMBL" id="JBBNAG010000012">
    <property type="protein sequence ID" value="KAK9088449.1"/>
    <property type="molecule type" value="Genomic_DNA"/>
</dbReference>
<gene>
    <name evidence="1" type="ORF">Scep_027531</name>
</gene>
<evidence type="ECO:0000313" key="1">
    <source>
        <dbReference type="EMBL" id="KAK9088449.1"/>
    </source>
</evidence>
<keyword evidence="2" id="KW-1185">Reference proteome</keyword>
<accession>A0AAP0EGJ7</accession>
<evidence type="ECO:0000313" key="2">
    <source>
        <dbReference type="Proteomes" id="UP001419268"/>
    </source>
</evidence>
<sequence length="89" mass="10239">MFCSVFERIPLDFFKDEKFWEAAENYVRPLLTKFHSCRLPIVQATVVFVLKFFSLGLWSFSCGGGYNDRERAGLHDFPVPPDQATSNEA</sequence>
<proteinExistence type="predicted"/>